<evidence type="ECO:0000259" key="4">
    <source>
        <dbReference type="Pfam" id="PF07863"/>
    </source>
</evidence>
<feature type="transmembrane region" description="Helical" evidence="2">
    <location>
        <begin position="53"/>
        <end position="71"/>
    </location>
</feature>
<feature type="domain" description="Conjugative transposon TraJ C-terminal" evidence="4">
    <location>
        <begin position="31"/>
        <end position="388"/>
    </location>
</feature>
<feature type="transmembrane region" description="Helical" evidence="2">
    <location>
        <begin position="92"/>
        <end position="112"/>
    </location>
</feature>
<dbReference type="Proteomes" id="UP000189739">
    <property type="component" value="Unassembled WGS sequence"/>
</dbReference>
<dbReference type="InterPro" id="IPR022393">
    <property type="entry name" value="Conjugative_transposon_TraJ"/>
</dbReference>
<evidence type="ECO:0000313" key="6">
    <source>
        <dbReference type="Proteomes" id="UP000189739"/>
    </source>
</evidence>
<dbReference type="NCBIfam" id="TIGR03782">
    <property type="entry name" value="Bac_Flav_CT_J"/>
    <property type="match status" value="1"/>
</dbReference>
<feature type="chain" id="PRO_5012549261" evidence="3">
    <location>
        <begin position="26"/>
        <end position="392"/>
    </location>
</feature>
<feature type="region of interest" description="Disordered" evidence="1">
    <location>
        <begin position="372"/>
        <end position="392"/>
    </location>
</feature>
<dbReference type="AlphaFoldDB" id="A0A1S9PFV0"/>
<evidence type="ECO:0000313" key="5">
    <source>
        <dbReference type="EMBL" id="OOQ59835.1"/>
    </source>
</evidence>
<sequence length="392" mass="42760">MKRKCLKRTIMAAMLLIAAPVLSHANGLADNIGGLQGTLDNVYNEMLPMCSGLIGTARAIAGFGALWYIAARVYRHLANAEPIDFYPLLRPFALGMAILLFPVAISVINGIMKPTVTATGSMVKSSDEAIARLLKAKEEALKQTKEWQAYVGNSGNGDEDKWYKYTHPDDEDGKPEKGIFSGMANSMKFWMDKQAYAFKNNIKQWMSNVLEVVFQAAALCINTIRSFILIVLAILGPLVLGLSVFDGLQSTLTQWLARYINTYLWLPVANIFGAIIGKVQEHMISLDITQVHETGSTFFSSADTAYIIFLIIGIAGYFCVPSVAGYIVHAAGGSSLVQRVNTLVIQSSTSAANTTISAGTAIYQKVSDLLQPRPQAEPPQSDQYMRDKLSGK</sequence>
<evidence type="ECO:0000256" key="2">
    <source>
        <dbReference type="SAM" id="Phobius"/>
    </source>
</evidence>
<evidence type="ECO:0000256" key="3">
    <source>
        <dbReference type="SAM" id="SignalP"/>
    </source>
</evidence>
<gene>
    <name evidence="5" type="ORF">BC343_06730</name>
</gene>
<dbReference type="InterPro" id="IPR012424">
    <property type="entry name" value="Conjugative_transposon_TraJ_C"/>
</dbReference>
<feature type="signal peptide" evidence="3">
    <location>
        <begin position="1"/>
        <end position="25"/>
    </location>
</feature>
<keyword evidence="6" id="KW-1185">Reference proteome</keyword>
<dbReference type="OrthoDB" id="1147144at2"/>
<keyword evidence="2" id="KW-0812">Transmembrane</keyword>
<dbReference type="STRING" id="1792845.BC343_06730"/>
<comment type="caution">
    <text evidence="5">The sequence shown here is derived from an EMBL/GenBank/DDBJ whole genome shotgun (WGS) entry which is preliminary data.</text>
</comment>
<evidence type="ECO:0000256" key="1">
    <source>
        <dbReference type="SAM" id="MobiDB-lite"/>
    </source>
</evidence>
<feature type="transmembrane region" description="Helical" evidence="2">
    <location>
        <begin position="227"/>
        <end position="248"/>
    </location>
</feature>
<reference evidence="5 6" key="1">
    <citation type="submission" date="2016-07" db="EMBL/GenBank/DDBJ databases">
        <title>Genomic analysis of zinc-resistant bacterium Mucilaginibacter pedocola TBZ30.</title>
        <authorList>
            <person name="Huang J."/>
            <person name="Tang J."/>
        </authorList>
    </citation>
    <scope>NUCLEOTIDE SEQUENCE [LARGE SCALE GENOMIC DNA]</scope>
    <source>
        <strain evidence="5 6">TBZ30</strain>
    </source>
</reference>
<organism evidence="5 6">
    <name type="scientific">Mucilaginibacter pedocola</name>
    <dbReference type="NCBI Taxonomy" id="1792845"/>
    <lineage>
        <taxon>Bacteria</taxon>
        <taxon>Pseudomonadati</taxon>
        <taxon>Bacteroidota</taxon>
        <taxon>Sphingobacteriia</taxon>
        <taxon>Sphingobacteriales</taxon>
        <taxon>Sphingobacteriaceae</taxon>
        <taxon>Mucilaginibacter</taxon>
    </lineage>
</organism>
<keyword evidence="2" id="KW-0472">Membrane</keyword>
<proteinExistence type="predicted"/>
<name>A0A1S9PFV0_9SPHI</name>
<protein>
    <submittedName>
        <fullName evidence="5">Conjugative transposon protein TraJ</fullName>
    </submittedName>
</protein>
<dbReference type="EMBL" id="MBTF01000012">
    <property type="protein sequence ID" value="OOQ59835.1"/>
    <property type="molecule type" value="Genomic_DNA"/>
</dbReference>
<keyword evidence="2" id="KW-1133">Transmembrane helix</keyword>
<accession>A0A1S9PFV0</accession>
<keyword evidence="3" id="KW-0732">Signal</keyword>
<feature type="transmembrane region" description="Helical" evidence="2">
    <location>
        <begin position="305"/>
        <end position="328"/>
    </location>
</feature>
<dbReference type="Pfam" id="PF07863">
    <property type="entry name" value="CtnDOT_TraJ"/>
    <property type="match status" value="1"/>
</dbReference>
<feature type="transmembrane region" description="Helical" evidence="2">
    <location>
        <begin position="260"/>
        <end position="277"/>
    </location>
</feature>